<name>A0A150WRF9_BDEBC</name>
<evidence type="ECO:0000313" key="3">
    <source>
        <dbReference type="Proteomes" id="UP000075320"/>
    </source>
</evidence>
<reference evidence="2 3" key="1">
    <citation type="submission" date="2016-03" db="EMBL/GenBank/DDBJ databases">
        <authorList>
            <person name="Ploux O."/>
        </authorList>
    </citation>
    <scope>NUCLEOTIDE SEQUENCE [LARGE SCALE GENOMIC DNA]</scope>
    <source>
        <strain evidence="2 3">R0</strain>
    </source>
</reference>
<dbReference type="RefSeq" id="WP_061834525.1">
    <property type="nucleotide sequence ID" value="NZ_LUKE01000001.1"/>
</dbReference>
<feature type="signal peptide" evidence="1">
    <location>
        <begin position="1"/>
        <end position="19"/>
    </location>
</feature>
<accession>A0A150WRF9</accession>
<dbReference type="OrthoDB" id="5298139at2"/>
<proteinExistence type="predicted"/>
<organism evidence="2 3">
    <name type="scientific">Bdellovibrio bacteriovorus</name>
    <dbReference type="NCBI Taxonomy" id="959"/>
    <lineage>
        <taxon>Bacteria</taxon>
        <taxon>Pseudomonadati</taxon>
        <taxon>Bdellovibrionota</taxon>
        <taxon>Bdellovibrionia</taxon>
        <taxon>Bdellovibrionales</taxon>
        <taxon>Pseudobdellovibrionaceae</taxon>
        <taxon>Bdellovibrio</taxon>
    </lineage>
</organism>
<keyword evidence="3" id="KW-1185">Reference proteome</keyword>
<dbReference type="InterPro" id="IPR007410">
    <property type="entry name" value="LpqE-like"/>
</dbReference>
<dbReference type="Pfam" id="PF04314">
    <property type="entry name" value="PCuAC"/>
    <property type="match status" value="1"/>
</dbReference>
<evidence type="ECO:0000313" key="2">
    <source>
        <dbReference type="EMBL" id="KYG66948.1"/>
    </source>
</evidence>
<dbReference type="InterPro" id="IPR058248">
    <property type="entry name" value="Lxx211020-like"/>
</dbReference>
<dbReference type="InterPro" id="IPR036182">
    <property type="entry name" value="PCuAC_sf"/>
</dbReference>
<comment type="caution">
    <text evidence="2">The sequence shown here is derived from an EMBL/GenBank/DDBJ whole genome shotgun (WGS) entry which is preliminary data.</text>
</comment>
<evidence type="ECO:0008006" key="4">
    <source>
        <dbReference type="Google" id="ProtNLM"/>
    </source>
</evidence>
<gene>
    <name evidence="2" type="ORF">AZI86_07955</name>
</gene>
<dbReference type="Proteomes" id="UP000075320">
    <property type="component" value="Unassembled WGS sequence"/>
</dbReference>
<evidence type="ECO:0000256" key="1">
    <source>
        <dbReference type="SAM" id="SignalP"/>
    </source>
</evidence>
<protein>
    <recommendedName>
        <fullName evidence="4">Copper chaperone PCu(A)C</fullName>
    </recommendedName>
</protein>
<dbReference type="EMBL" id="LUKE01000001">
    <property type="protein sequence ID" value="KYG66948.1"/>
    <property type="molecule type" value="Genomic_DNA"/>
</dbReference>
<dbReference type="SUPFAM" id="SSF110087">
    <property type="entry name" value="DR1885-like metal-binding protein"/>
    <property type="match status" value="1"/>
</dbReference>
<dbReference type="Gene3D" id="2.60.40.1890">
    <property type="entry name" value="PCu(A)C copper chaperone"/>
    <property type="match status" value="1"/>
</dbReference>
<keyword evidence="1" id="KW-0732">Signal</keyword>
<dbReference type="PANTHER" id="PTHR36302:SF1">
    <property type="entry name" value="COPPER CHAPERONE PCU(A)C"/>
    <property type="match status" value="1"/>
</dbReference>
<sequence>MRSILFASAIVLAGLQAQAKATEALILSEGKIFLPVKGSPATAGYGTFTNNSDKEIKLSVNKAEPFKAVEAHQTLEKDGKMAMEKVDTWTVPAKGTLELKAGGNHIMLFDPKREVKLDETIKVRFKQDGKDKEFAFKVVPRVDSSSEHHHHH</sequence>
<dbReference type="AlphaFoldDB" id="A0A150WRF9"/>
<feature type="chain" id="PRO_5007573505" description="Copper chaperone PCu(A)C" evidence="1">
    <location>
        <begin position="20"/>
        <end position="152"/>
    </location>
</feature>
<dbReference type="PANTHER" id="PTHR36302">
    <property type="entry name" value="BLR7088 PROTEIN"/>
    <property type="match status" value="1"/>
</dbReference>